<accession>A0ABQ5QWX9</accession>
<keyword evidence="1" id="KW-0732">Signal</keyword>
<evidence type="ECO:0000313" key="2">
    <source>
        <dbReference type="EMBL" id="GLH98704.1"/>
    </source>
</evidence>
<name>A0ABQ5QWX9_9ACTN</name>
<feature type="chain" id="PRO_5046144537" description="Lipoprotein" evidence="1">
    <location>
        <begin position="25"/>
        <end position="227"/>
    </location>
</feature>
<protein>
    <recommendedName>
        <fullName evidence="4">Lipoprotein</fullName>
    </recommendedName>
</protein>
<reference evidence="2" key="1">
    <citation type="submission" date="2022-12" db="EMBL/GenBank/DDBJ databases">
        <title>New Phytohabitans aurantiacus sp. RD004123 nov., an actinomycete isolated from soil.</title>
        <authorList>
            <person name="Triningsih D.W."/>
            <person name="Harunari E."/>
            <person name="Igarashi Y."/>
        </authorList>
    </citation>
    <scope>NUCLEOTIDE SEQUENCE</scope>
    <source>
        <strain evidence="2">RD004123</strain>
    </source>
</reference>
<gene>
    <name evidence="2" type="ORF">Pa4123_39790</name>
</gene>
<evidence type="ECO:0000313" key="3">
    <source>
        <dbReference type="Proteomes" id="UP001144280"/>
    </source>
</evidence>
<evidence type="ECO:0008006" key="4">
    <source>
        <dbReference type="Google" id="ProtNLM"/>
    </source>
</evidence>
<comment type="caution">
    <text evidence="2">The sequence shown here is derived from an EMBL/GenBank/DDBJ whole genome shotgun (WGS) entry which is preliminary data.</text>
</comment>
<dbReference type="PROSITE" id="PS51257">
    <property type="entry name" value="PROKAR_LIPOPROTEIN"/>
    <property type="match status" value="1"/>
</dbReference>
<dbReference type="RefSeq" id="WP_281897854.1">
    <property type="nucleotide sequence ID" value="NZ_BSDI01000018.1"/>
</dbReference>
<dbReference type="EMBL" id="BSDI01000018">
    <property type="protein sequence ID" value="GLH98704.1"/>
    <property type="molecule type" value="Genomic_DNA"/>
</dbReference>
<organism evidence="2 3">
    <name type="scientific">Phytohabitans aurantiacus</name>
    <dbReference type="NCBI Taxonomy" id="3016789"/>
    <lineage>
        <taxon>Bacteria</taxon>
        <taxon>Bacillati</taxon>
        <taxon>Actinomycetota</taxon>
        <taxon>Actinomycetes</taxon>
        <taxon>Micromonosporales</taxon>
        <taxon>Micromonosporaceae</taxon>
    </lineage>
</organism>
<keyword evidence="3" id="KW-1185">Reference proteome</keyword>
<proteinExistence type="predicted"/>
<evidence type="ECO:0000256" key="1">
    <source>
        <dbReference type="SAM" id="SignalP"/>
    </source>
</evidence>
<dbReference type="Proteomes" id="UP001144280">
    <property type="component" value="Unassembled WGS sequence"/>
</dbReference>
<sequence length="227" mass="22789">MFKRYAIAMTAATAAAFLALTGCAGDRSATTGAAPEAQAADTSSATQLAAGVARGLDIDYDKLASPAAAVAASELIVRGTLVGVTDGISYSKAGQAGRSAPYVTIAIRVDSALKGTAAAGSTVYAQLNATSSADVAQLAKAAQNLKVVAVLDDISAWAPAKGVSVVRPKGVAAGDPLYLAFPDGLWMQGVADKAMVGVHAETAEMSAAWGAPQTLDQYWAALQKAAK</sequence>
<feature type="signal peptide" evidence="1">
    <location>
        <begin position="1"/>
        <end position="24"/>
    </location>
</feature>